<comment type="caution">
    <text evidence="4">The sequence shown here is derived from an EMBL/GenBank/DDBJ whole genome shotgun (WGS) entry which is preliminary data.</text>
</comment>
<dbReference type="EMBL" id="BMFY01000008">
    <property type="protein sequence ID" value="GGA17798.1"/>
    <property type="molecule type" value="Genomic_DNA"/>
</dbReference>
<protein>
    <recommendedName>
        <fullName evidence="3">DUF222 domain-containing protein</fullName>
    </recommendedName>
</protein>
<feature type="compositionally biased region" description="Basic and acidic residues" evidence="2">
    <location>
        <begin position="342"/>
        <end position="359"/>
    </location>
</feature>
<sequence>MESRRGNQTPPVAGHHPPAGEGGPLRRDAAGRLAGLSARGRDRAAAEARELSAALEHLDAECARIERGARTDRDGHRAAGAERCGRWEIAEAERGAVLYEIGRALGWSPAQASLRLSRAVRARESLPVVWELFLDGGVDAARIYVLADAAGRLLREDSRDVLDRRAVEYAPRHTVGELRAWARRLIAELESDQGEERARMALAERRVCVEHRDDGVSELWALLPTMHAAMIDQALTKAGRKLAGGGVTVAQARADVLADALTGGTVPLPAAVQRTVGPERRGPGPEVAERRGPGPEPERPEPEAKRGSESIPVCACHGRPVVEPPFAKPGDRPTVPPQALKQSDREGRRQSDEVCHDGHASFGPAHARGTVEHRRPGCGIEALRDVRVHIGVTVPAEALAGDAEAPVVSEDGSWVVPLSQLRELAGRESAGRSDPRVFWHRILLGRSGDVLAHEYAGRFPPETLRVAIGFRDGTCSVPGCPAAAAVCDLDHRSAWPHGATSGSNLWALCRKHHRWKTMGVIRPVRLSGPDRRWGWTLPSGGTAPVKPEEHQILRQDLTRPDDQVQRGELRAGASASCAEEALRQLLVNHLTGQDDC</sequence>
<keyword evidence="1" id="KW-0175">Coiled coil</keyword>
<name>A0A8J2TYV6_9MICO</name>
<feature type="region of interest" description="Disordered" evidence="2">
    <location>
        <begin position="269"/>
        <end position="372"/>
    </location>
</feature>
<dbReference type="Proteomes" id="UP000616114">
    <property type="component" value="Unassembled WGS sequence"/>
</dbReference>
<dbReference type="InterPro" id="IPR003870">
    <property type="entry name" value="DUF222"/>
</dbReference>
<dbReference type="RefSeq" id="WP_188550850.1">
    <property type="nucleotide sequence ID" value="NZ_BMFY01000008.1"/>
</dbReference>
<dbReference type="Pfam" id="PF02720">
    <property type="entry name" value="DUF222"/>
    <property type="match status" value="1"/>
</dbReference>
<evidence type="ECO:0000259" key="3">
    <source>
        <dbReference type="Pfam" id="PF02720"/>
    </source>
</evidence>
<reference evidence="4" key="2">
    <citation type="submission" date="2020-09" db="EMBL/GenBank/DDBJ databases">
        <authorList>
            <person name="Sun Q."/>
            <person name="Zhou Y."/>
        </authorList>
    </citation>
    <scope>NUCLEOTIDE SEQUENCE</scope>
    <source>
        <strain evidence="4">CGMCC 1.12785</strain>
    </source>
</reference>
<evidence type="ECO:0000313" key="5">
    <source>
        <dbReference type="Proteomes" id="UP000616114"/>
    </source>
</evidence>
<gene>
    <name evidence="4" type="ORF">GCM10011333_21160</name>
</gene>
<dbReference type="InterPro" id="IPR003615">
    <property type="entry name" value="HNH_nuc"/>
</dbReference>
<accession>A0A8J2TYV6</accession>
<reference evidence="4" key="1">
    <citation type="journal article" date="2014" name="Int. J. Syst. Evol. Microbiol.">
        <title>Complete genome sequence of Corynebacterium casei LMG S-19264T (=DSM 44701T), isolated from a smear-ripened cheese.</title>
        <authorList>
            <consortium name="US DOE Joint Genome Institute (JGI-PGF)"/>
            <person name="Walter F."/>
            <person name="Albersmeier A."/>
            <person name="Kalinowski J."/>
            <person name="Ruckert C."/>
        </authorList>
    </citation>
    <scope>NUCLEOTIDE SEQUENCE</scope>
    <source>
        <strain evidence="4">CGMCC 1.12785</strain>
    </source>
</reference>
<organism evidence="4 5">
    <name type="scientific">Sediminivirga luteola</name>
    <dbReference type="NCBI Taxonomy" id="1774748"/>
    <lineage>
        <taxon>Bacteria</taxon>
        <taxon>Bacillati</taxon>
        <taxon>Actinomycetota</taxon>
        <taxon>Actinomycetes</taxon>
        <taxon>Micrococcales</taxon>
        <taxon>Brevibacteriaceae</taxon>
        <taxon>Sediminivirga</taxon>
    </lineage>
</organism>
<keyword evidence="5" id="KW-1185">Reference proteome</keyword>
<feature type="coiled-coil region" evidence="1">
    <location>
        <begin position="41"/>
        <end position="68"/>
    </location>
</feature>
<dbReference type="CDD" id="cd00085">
    <property type="entry name" value="HNHc"/>
    <property type="match status" value="1"/>
</dbReference>
<feature type="region of interest" description="Disordered" evidence="2">
    <location>
        <begin position="1"/>
        <end position="39"/>
    </location>
</feature>
<proteinExistence type="predicted"/>
<evidence type="ECO:0000313" key="4">
    <source>
        <dbReference type="EMBL" id="GGA17798.1"/>
    </source>
</evidence>
<feature type="domain" description="DUF222" evidence="3">
    <location>
        <begin position="76"/>
        <end position="240"/>
    </location>
</feature>
<feature type="compositionally biased region" description="Basic and acidic residues" evidence="2">
    <location>
        <begin position="277"/>
        <end position="308"/>
    </location>
</feature>
<feature type="compositionally biased region" description="Low complexity" evidence="2">
    <location>
        <begin position="10"/>
        <end position="19"/>
    </location>
</feature>
<evidence type="ECO:0000256" key="2">
    <source>
        <dbReference type="SAM" id="MobiDB-lite"/>
    </source>
</evidence>
<dbReference type="AlphaFoldDB" id="A0A8J2TYV6"/>
<evidence type="ECO:0000256" key="1">
    <source>
        <dbReference type="SAM" id="Coils"/>
    </source>
</evidence>